<dbReference type="AlphaFoldDB" id="A0A7S4C061"/>
<dbReference type="EMBL" id="HBIZ01055757">
    <property type="protein sequence ID" value="CAE0782835.1"/>
    <property type="molecule type" value="Transcribed_RNA"/>
</dbReference>
<accession>A0A7S4C061</accession>
<organism evidence="1">
    <name type="scientific">Chrysotila carterae</name>
    <name type="common">Marine alga</name>
    <name type="synonym">Syracosphaera carterae</name>
    <dbReference type="NCBI Taxonomy" id="13221"/>
    <lineage>
        <taxon>Eukaryota</taxon>
        <taxon>Haptista</taxon>
        <taxon>Haptophyta</taxon>
        <taxon>Prymnesiophyceae</taxon>
        <taxon>Isochrysidales</taxon>
        <taxon>Isochrysidaceae</taxon>
        <taxon>Chrysotila</taxon>
    </lineage>
</organism>
<protein>
    <submittedName>
        <fullName evidence="1">Uncharacterized protein</fullName>
    </submittedName>
</protein>
<gene>
    <name evidence="1" type="ORF">PCAR00345_LOCUS35538</name>
</gene>
<sequence length="279" mass="30519">MAFALHASGAISRPACSLAQDGGIASVHRQVRVKPISPSCHLQESQRAAAHSPESVSQADTLATCSARSASRGSLRLHVARVQLPATCMVSTAANCWGIRDSHGLRQLAPSPYRRQRSALVCLCAPPINSSQLPVSPAMNITKFVTLQRRRVDVVVEYTRSAGWGLCAADALRVIKESFPDVRTELRPLVPEPSNTPMCVVRIDGMLVTNSRNRGSLYLPLKRIGAVIERCRRQRRPASTVYGADMAEKNLAEMSDLELYGVWSKGFITRRDQNWSDSG</sequence>
<name>A0A7S4C061_CHRCT</name>
<proteinExistence type="predicted"/>
<reference evidence="1" key="1">
    <citation type="submission" date="2021-01" db="EMBL/GenBank/DDBJ databases">
        <authorList>
            <person name="Corre E."/>
            <person name="Pelletier E."/>
            <person name="Niang G."/>
            <person name="Scheremetjew M."/>
            <person name="Finn R."/>
            <person name="Kale V."/>
            <person name="Holt S."/>
            <person name="Cochrane G."/>
            <person name="Meng A."/>
            <person name="Brown T."/>
            <person name="Cohen L."/>
        </authorList>
    </citation>
    <scope>NUCLEOTIDE SEQUENCE</scope>
    <source>
        <strain evidence="1">CCMP645</strain>
    </source>
</reference>
<evidence type="ECO:0000313" key="1">
    <source>
        <dbReference type="EMBL" id="CAE0782835.1"/>
    </source>
</evidence>